<organism evidence="2 3">
    <name type="scientific">Saccharothrix lopnurensis</name>
    <dbReference type="NCBI Taxonomy" id="1670621"/>
    <lineage>
        <taxon>Bacteria</taxon>
        <taxon>Bacillati</taxon>
        <taxon>Actinomycetota</taxon>
        <taxon>Actinomycetes</taxon>
        <taxon>Pseudonocardiales</taxon>
        <taxon>Pseudonocardiaceae</taxon>
        <taxon>Saccharothrix</taxon>
    </lineage>
</organism>
<proteinExistence type="predicted"/>
<feature type="region of interest" description="Disordered" evidence="1">
    <location>
        <begin position="1"/>
        <end position="23"/>
    </location>
</feature>
<feature type="compositionally biased region" description="Pro residues" evidence="1">
    <location>
        <begin position="73"/>
        <end position="87"/>
    </location>
</feature>
<feature type="region of interest" description="Disordered" evidence="1">
    <location>
        <begin position="64"/>
        <end position="87"/>
    </location>
</feature>
<evidence type="ECO:0000313" key="2">
    <source>
        <dbReference type="EMBL" id="MFC6093968.1"/>
    </source>
</evidence>
<reference evidence="3" key="1">
    <citation type="journal article" date="2019" name="Int. J. Syst. Evol. Microbiol.">
        <title>The Global Catalogue of Microorganisms (GCM) 10K type strain sequencing project: providing services to taxonomists for standard genome sequencing and annotation.</title>
        <authorList>
            <consortium name="The Broad Institute Genomics Platform"/>
            <consortium name="The Broad Institute Genome Sequencing Center for Infectious Disease"/>
            <person name="Wu L."/>
            <person name="Ma J."/>
        </authorList>
    </citation>
    <scope>NUCLEOTIDE SEQUENCE [LARGE SCALE GENOMIC DNA]</scope>
    <source>
        <strain evidence="3">CGMCC 4.7246</strain>
    </source>
</reference>
<name>A0ABW1PEQ7_9PSEU</name>
<evidence type="ECO:0000256" key="1">
    <source>
        <dbReference type="SAM" id="MobiDB-lite"/>
    </source>
</evidence>
<sequence>MSNIQGQVPTAQQSGSPHTHTDLINTEFGHLLAMIDNIGQHPDLHPDLPLPINHLRTTALLLHDTFNRHTPQPTHPQPTSPPPHPAT</sequence>
<dbReference type="Proteomes" id="UP001596220">
    <property type="component" value="Unassembled WGS sequence"/>
</dbReference>
<keyword evidence="3" id="KW-1185">Reference proteome</keyword>
<gene>
    <name evidence="2" type="ORF">ACFP3R_32275</name>
</gene>
<protein>
    <submittedName>
        <fullName evidence="2">Uncharacterized protein</fullName>
    </submittedName>
</protein>
<dbReference type="EMBL" id="JBHSQO010000052">
    <property type="protein sequence ID" value="MFC6093968.1"/>
    <property type="molecule type" value="Genomic_DNA"/>
</dbReference>
<accession>A0ABW1PEQ7</accession>
<evidence type="ECO:0000313" key="3">
    <source>
        <dbReference type="Proteomes" id="UP001596220"/>
    </source>
</evidence>
<comment type="caution">
    <text evidence="2">The sequence shown here is derived from an EMBL/GenBank/DDBJ whole genome shotgun (WGS) entry which is preliminary data.</text>
</comment>